<dbReference type="InterPro" id="IPR047151">
    <property type="entry name" value="RNZ2-like"/>
</dbReference>
<name>A0A5J5B1D8_9ASTE</name>
<evidence type="ECO:0000256" key="2">
    <source>
        <dbReference type="ARBA" id="ARBA00022694"/>
    </source>
</evidence>
<dbReference type="Proteomes" id="UP000325577">
    <property type="component" value="Linkage Group LG16"/>
</dbReference>
<sequence length="180" mass="19627">MLRVWLPDPVQEAPCDFCSFRSGDFYGADPYRSIEGLSMRTVAIHISLSAISTTDQALDRSARTIALADASMKSDADSQNIMVHPSDVLGPSVPGPIVLLVDCPTPSHLQELLSVRSLSSYYADMHGNPVDSCKTVNCIIHLTLAAVINTSDYQKWMTRFGAAQHIMAGHEVRVSSSFSR</sequence>
<dbReference type="GO" id="GO:0042781">
    <property type="term" value="F:3'-tRNA processing endoribonuclease activity"/>
    <property type="evidence" value="ECO:0007669"/>
    <property type="project" value="InterPro"/>
</dbReference>
<keyword evidence="6" id="KW-0378">Hydrolase</keyword>
<evidence type="ECO:0000256" key="5">
    <source>
        <dbReference type="ARBA" id="ARBA00022759"/>
    </source>
</evidence>
<dbReference type="GO" id="GO:1990180">
    <property type="term" value="P:mitochondrial tRNA 3'-end processing"/>
    <property type="evidence" value="ECO:0007669"/>
    <property type="project" value="TreeGrafter"/>
</dbReference>
<evidence type="ECO:0000313" key="8">
    <source>
        <dbReference type="EMBL" id="KAA8536350.1"/>
    </source>
</evidence>
<keyword evidence="5" id="KW-0255">Endonuclease</keyword>
<dbReference type="PANTHER" id="PTHR12553">
    <property type="entry name" value="ZINC PHOSPHODIESTERASE ELAC PROTEIN 2"/>
    <property type="match status" value="1"/>
</dbReference>
<keyword evidence="4" id="KW-0479">Metal-binding</keyword>
<keyword evidence="3" id="KW-0540">Nuclease</keyword>
<accession>A0A5J5B1D8</accession>
<gene>
    <name evidence="8" type="ORF">F0562_028828</name>
</gene>
<keyword evidence="2" id="KW-0819">tRNA processing</keyword>
<proteinExistence type="predicted"/>
<dbReference type="PANTHER" id="PTHR12553:SF49">
    <property type="entry name" value="ZINC PHOSPHODIESTERASE ELAC PROTEIN 2"/>
    <property type="match status" value="1"/>
</dbReference>
<evidence type="ECO:0000256" key="7">
    <source>
        <dbReference type="ARBA" id="ARBA00022833"/>
    </source>
</evidence>
<keyword evidence="7" id="KW-0862">Zinc</keyword>
<reference evidence="8 9" key="1">
    <citation type="submission" date="2019-09" db="EMBL/GenBank/DDBJ databases">
        <title>A chromosome-level genome assembly of the Chinese tupelo Nyssa sinensis.</title>
        <authorList>
            <person name="Yang X."/>
            <person name="Kang M."/>
            <person name="Yang Y."/>
            <person name="Xiong H."/>
            <person name="Wang M."/>
            <person name="Zhang Z."/>
            <person name="Wang Z."/>
            <person name="Wu H."/>
            <person name="Ma T."/>
            <person name="Liu J."/>
            <person name="Xi Z."/>
        </authorList>
    </citation>
    <scope>NUCLEOTIDE SEQUENCE [LARGE SCALE GENOMIC DNA]</scope>
    <source>
        <strain evidence="8">J267</strain>
        <tissue evidence="8">Leaf</tissue>
    </source>
</reference>
<dbReference type="OrthoDB" id="1752090at2759"/>
<keyword evidence="9" id="KW-1185">Reference proteome</keyword>
<dbReference type="GO" id="GO:0046872">
    <property type="term" value="F:metal ion binding"/>
    <property type="evidence" value="ECO:0007669"/>
    <property type="project" value="UniProtKB-KW"/>
</dbReference>
<dbReference type="GO" id="GO:0005739">
    <property type="term" value="C:mitochondrion"/>
    <property type="evidence" value="ECO:0007669"/>
    <property type="project" value="TreeGrafter"/>
</dbReference>
<organism evidence="8 9">
    <name type="scientific">Nyssa sinensis</name>
    <dbReference type="NCBI Taxonomy" id="561372"/>
    <lineage>
        <taxon>Eukaryota</taxon>
        <taxon>Viridiplantae</taxon>
        <taxon>Streptophyta</taxon>
        <taxon>Embryophyta</taxon>
        <taxon>Tracheophyta</taxon>
        <taxon>Spermatophyta</taxon>
        <taxon>Magnoliopsida</taxon>
        <taxon>eudicotyledons</taxon>
        <taxon>Gunneridae</taxon>
        <taxon>Pentapetalae</taxon>
        <taxon>asterids</taxon>
        <taxon>Cornales</taxon>
        <taxon>Nyssaceae</taxon>
        <taxon>Nyssa</taxon>
    </lineage>
</organism>
<evidence type="ECO:0000313" key="9">
    <source>
        <dbReference type="Proteomes" id="UP000325577"/>
    </source>
</evidence>
<protein>
    <submittedName>
        <fullName evidence="8">Uncharacterized protein</fullName>
    </submittedName>
</protein>
<evidence type="ECO:0000256" key="4">
    <source>
        <dbReference type="ARBA" id="ARBA00022723"/>
    </source>
</evidence>
<evidence type="ECO:0000256" key="3">
    <source>
        <dbReference type="ARBA" id="ARBA00022722"/>
    </source>
</evidence>
<evidence type="ECO:0000256" key="1">
    <source>
        <dbReference type="ARBA" id="ARBA00001947"/>
    </source>
</evidence>
<evidence type="ECO:0000256" key="6">
    <source>
        <dbReference type="ARBA" id="ARBA00022801"/>
    </source>
</evidence>
<dbReference type="EMBL" id="CM018039">
    <property type="protein sequence ID" value="KAA8536350.1"/>
    <property type="molecule type" value="Genomic_DNA"/>
</dbReference>
<comment type="cofactor">
    <cofactor evidence="1">
        <name>Zn(2+)</name>
        <dbReference type="ChEBI" id="CHEBI:29105"/>
    </cofactor>
</comment>
<dbReference type="AlphaFoldDB" id="A0A5J5B1D8"/>